<evidence type="ECO:0000313" key="10">
    <source>
        <dbReference type="EMBL" id="CAG9335619.1"/>
    </source>
</evidence>
<gene>
    <name evidence="10" type="ORF">BSTOLATCC_MIC64084</name>
</gene>
<evidence type="ECO:0000256" key="5">
    <source>
        <dbReference type="PIRSR" id="PIRSR601461-1"/>
    </source>
</evidence>
<feature type="active site" evidence="5">
    <location>
        <position position="100"/>
    </location>
</feature>
<sequence length="450" mass="50903">MAFIFNLILILDIQLIKHYYYMTLQTLFLFVGIVLGYIKIPLEKIIKTNTVELSYVIPFESSIDLIDLSVTSYIDNMSNKLYRGNISVGTPPIEFNVVFDTGVSWMLIPSIKCKSSCHKCDNFFNSSASSSFKSLNQEIRVDFGSWNAIGNLGSELVSTKEARELSVSDQAFISINNDKGLENLGADGILGLGYSKLSDGYPTFLDNLMHQKQISKKIFSIYISDNKYERESAIIFGGYDLPSYTKNEEVKYVRVLSETGYWAVLLSKLKVGKSILKSASVAAIIDSGRSMISVPKVDLEYIHKKIEDQGQCIKDSGDLICDCGTSYVIEDYPIISFTLGSEYIFTLGPEDYFLKTNKKCQLLFSQLPISNYWILGDVFLRRYYSIFDAEKSMIGFSLSINSKDEETPILMIMLIILSTVIASLMCIGIIICYMKKNYEKTHPFNYQRID</sequence>
<evidence type="ECO:0000256" key="8">
    <source>
        <dbReference type="SAM" id="Phobius"/>
    </source>
</evidence>
<dbReference type="InterPro" id="IPR033121">
    <property type="entry name" value="PEPTIDASE_A1"/>
</dbReference>
<organism evidence="10 11">
    <name type="scientific">Blepharisma stoltei</name>
    <dbReference type="NCBI Taxonomy" id="1481888"/>
    <lineage>
        <taxon>Eukaryota</taxon>
        <taxon>Sar</taxon>
        <taxon>Alveolata</taxon>
        <taxon>Ciliophora</taxon>
        <taxon>Postciliodesmatophora</taxon>
        <taxon>Heterotrichea</taxon>
        <taxon>Heterotrichida</taxon>
        <taxon>Blepharismidae</taxon>
        <taxon>Blepharisma</taxon>
    </lineage>
</organism>
<dbReference type="GO" id="GO:0004190">
    <property type="term" value="F:aspartic-type endopeptidase activity"/>
    <property type="evidence" value="ECO:0007669"/>
    <property type="project" value="UniProtKB-KW"/>
</dbReference>
<reference evidence="10" key="1">
    <citation type="submission" date="2021-09" db="EMBL/GenBank/DDBJ databases">
        <authorList>
            <consortium name="AG Swart"/>
            <person name="Singh M."/>
            <person name="Singh A."/>
            <person name="Seah K."/>
            <person name="Emmerich C."/>
        </authorList>
    </citation>
    <scope>NUCLEOTIDE SEQUENCE</scope>
    <source>
        <strain evidence="10">ATCC30299</strain>
    </source>
</reference>
<evidence type="ECO:0000256" key="4">
    <source>
        <dbReference type="ARBA" id="ARBA00022801"/>
    </source>
</evidence>
<proteinExistence type="inferred from homology"/>
<feature type="domain" description="Peptidase A1" evidence="9">
    <location>
        <begin position="82"/>
        <end position="397"/>
    </location>
</feature>
<evidence type="ECO:0000256" key="2">
    <source>
        <dbReference type="ARBA" id="ARBA00022670"/>
    </source>
</evidence>
<dbReference type="Pfam" id="PF00026">
    <property type="entry name" value="Asp"/>
    <property type="match status" value="1"/>
</dbReference>
<feature type="transmembrane region" description="Helical" evidence="8">
    <location>
        <begin position="409"/>
        <end position="433"/>
    </location>
</feature>
<dbReference type="InterPro" id="IPR001461">
    <property type="entry name" value="Aspartic_peptidase_A1"/>
</dbReference>
<feature type="disulfide bond" evidence="6">
    <location>
        <begin position="321"/>
        <end position="360"/>
    </location>
</feature>
<feature type="active site" evidence="5">
    <location>
        <position position="286"/>
    </location>
</feature>
<accession>A0AAU9K7A8</accession>
<feature type="disulfide bond" evidence="6">
    <location>
        <begin position="113"/>
        <end position="117"/>
    </location>
</feature>
<dbReference type="Gene3D" id="2.40.70.10">
    <property type="entry name" value="Acid Proteases"/>
    <property type="match status" value="2"/>
</dbReference>
<evidence type="ECO:0000256" key="6">
    <source>
        <dbReference type="PIRSR" id="PIRSR601461-2"/>
    </source>
</evidence>
<keyword evidence="3 7" id="KW-0064">Aspartyl protease</keyword>
<dbReference type="CDD" id="cd05471">
    <property type="entry name" value="pepsin_like"/>
    <property type="match status" value="1"/>
</dbReference>
<dbReference type="PANTHER" id="PTHR47966:SF51">
    <property type="entry name" value="BETA-SITE APP-CLEAVING ENZYME, ISOFORM A-RELATED"/>
    <property type="match status" value="1"/>
</dbReference>
<dbReference type="InterPro" id="IPR021109">
    <property type="entry name" value="Peptidase_aspartic_dom_sf"/>
</dbReference>
<dbReference type="InterPro" id="IPR001969">
    <property type="entry name" value="Aspartic_peptidase_AS"/>
</dbReference>
<name>A0AAU9K7A8_9CILI</name>
<dbReference type="GO" id="GO:0006508">
    <property type="term" value="P:proteolysis"/>
    <property type="evidence" value="ECO:0007669"/>
    <property type="project" value="UniProtKB-KW"/>
</dbReference>
<feature type="transmembrane region" description="Helical" evidence="8">
    <location>
        <begin position="20"/>
        <end position="38"/>
    </location>
</feature>
<evidence type="ECO:0000313" key="11">
    <source>
        <dbReference type="Proteomes" id="UP001162131"/>
    </source>
</evidence>
<keyword evidence="2 7" id="KW-0645">Protease</keyword>
<evidence type="ECO:0000256" key="3">
    <source>
        <dbReference type="ARBA" id="ARBA00022750"/>
    </source>
</evidence>
<dbReference type="EMBL" id="CAJZBQ010000062">
    <property type="protein sequence ID" value="CAG9335619.1"/>
    <property type="molecule type" value="Genomic_DNA"/>
</dbReference>
<dbReference type="PRINTS" id="PR00792">
    <property type="entry name" value="PEPSIN"/>
</dbReference>
<keyword evidence="11" id="KW-1185">Reference proteome</keyword>
<dbReference type="PROSITE" id="PS51767">
    <property type="entry name" value="PEPTIDASE_A1"/>
    <property type="match status" value="1"/>
</dbReference>
<dbReference type="PANTHER" id="PTHR47966">
    <property type="entry name" value="BETA-SITE APP-CLEAVING ENZYME, ISOFORM A-RELATED"/>
    <property type="match status" value="1"/>
</dbReference>
<comment type="similarity">
    <text evidence="1 7">Belongs to the peptidase A1 family.</text>
</comment>
<keyword evidence="8" id="KW-1133">Transmembrane helix</keyword>
<keyword evidence="6" id="KW-1015">Disulfide bond</keyword>
<dbReference type="AlphaFoldDB" id="A0AAU9K7A8"/>
<keyword evidence="8" id="KW-0472">Membrane</keyword>
<dbReference type="InterPro" id="IPR034164">
    <property type="entry name" value="Pepsin-like_dom"/>
</dbReference>
<keyword evidence="4 7" id="KW-0378">Hydrolase</keyword>
<evidence type="ECO:0000256" key="7">
    <source>
        <dbReference type="RuleBase" id="RU000454"/>
    </source>
</evidence>
<protein>
    <recommendedName>
        <fullName evidence="9">Peptidase A1 domain-containing protein</fullName>
    </recommendedName>
</protein>
<dbReference type="Proteomes" id="UP001162131">
    <property type="component" value="Unassembled WGS sequence"/>
</dbReference>
<evidence type="ECO:0000259" key="9">
    <source>
        <dbReference type="PROSITE" id="PS51767"/>
    </source>
</evidence>
<comment type="caution">
    <text evidence="10">The sequence shown here is derived from an EMBL/GenBank/DDBJ whole genome shotgun (WGS) entry which is preliminary data.</text>
</comment>
<keyword evidence="8" id="KW-0812">Transmembrane</keyword>
<dbReference type="SUPFAM" id="SSF50630">
    <property type="entry name" value="Acid proteases"/>
    <property type="match status" value="1"/>
</dbReference>
<evidence type="ECO:0000256" key="1">
    <source>
        <dbReference type="ARBA" id="ARBA00007447"/>
    </source>
</evidence>
<dbReference type="PROSITE" id="PS00141">
    <property type="entry name" value="ASP_PROTEASE"/>
    <property type="match status" value="1"/>
</dbReference>